<evidence type="ECO:0000256" key="7">
    <source>
        <dbReference type="ARBA" id="ARBA00023125"/>
    </source>
</evidence>
<dbReference type="EMBL" id="AYYR01000044">
    <property type="protein sequence ID" value="KRM75720.1"/>
    <property type="molecule type" value="Genomic_DNA"/>
</dbReference>
<evidence type="ECO:0000256" key="11">
    <source>
        <dbReference type="SAM" id="Phobius"/>
    </source>
</evidence>
<evidence type="ECO:0000256" key="10">
    <source>
        <dbReference type="SAM" id="MobiDB-lite"/>
    </source>
</evidence>
<dbReference type="PANTHER" id="PTHR22683:SF41">
    <property type="entry name" value="DNA TRANSLOCASE FTSK"/>
    <property type="match status" value="1"/>
</dbReference>
<feature type="transmembrane region" description="Helical" evidence="11">
    <location>
        <begin position="170"/>
        <end position="192"/>
    </location>
</feature>
<evidence type="ECO:0000313" key="14">
    <source>
        <dbReference type="Proteomes" id="UP000051845"/>
    </source>
</evidence>
<dbReference type="GO" id="GO:0007059">
    <property type="term" value="P:chromosome segregation"/>
    <property type="evidence" value="ECO:0007669"/>
    <property type="project" value="UniProtKB-KW"/>
</dbReference>
<keyword evidence="5" id="KW-0159">Chromosome partition</keyword>
<keyword evidence="4 9" id="KW-0547">Nucleotide-binding</keyword>
<comment type="similarity">
    <text evidence="2">Belongs to the FtsK/SpoIIIE/SftA family.</text>
</comment>
<dbReference type="InterPro" id="IPR036390">
    <property type="entry name" value="WH_DNA-bd_sf"/>
</dbReference>
<dbReference type="InterPro" id="IPR018541">
    <property type="entry name" value="Ftsk_gamma"/>
</dbReference>
<keyword evidence="11" id="KW-0812">Transmembrane</keyword>
<dbReference type="SMART" id="SM00382">
    <property type="entry name" value="AAA"/>
    <property type="match status" value="1"/>
</dbReference>
<dbReference type="SUPFAM" id="SSF46785">
    <property type="entry name" value="Winged helix' DNA-binding domain"/>
    <property type="match status" value="1"/>
</dbReference>
<keyword evidence="11" id="KW-1133">Transmembrane helix</keyword>
<reference evidence="13 14" key="1">
    <citation type="journal article" date="2015" name="Genome Announc.">
        <title>Expanding the biotechnology potential of lactobacilli through comparative genomics of 213 strains and associated genera.</title>
        <authorList>
            <person name="Sun Z."/>
            <person name="Harris H.M."/>
            <person name="McCann A."/>
            <person name="Guo C."/>
            <person name="Argimon S."/>
            <person name="Zhang W."/>
            <person name="Yang X."/>
            <person name="Jeffery I.B."/>
            <person name="Cooney J.C."/>
            <person name="Kagawa T.F."/>
            <person name="Liu W."/>
            <person name="Song Y."/>
            <person name="Salvetti E."/>
            <person name="Wrobel A."/>
            <person name="Rasinkangas P."/>
            <person name="Parkhill J."/>
            <person name="Rea M.C."/>
            <person name="O'Sullivan O."/>
            <person name="Ritari J."/>
            <person name="Douillard F.P."/>
            <person name="Paul Ross R."/>
            <person name="Yang R."/>
            <person name="Briner A.E."/>
            <person name="Felis G.E."/>
            <person name="de Vos W.M."/>
            <person name="Barrangou R."/>
            <person name="Klaenhammer T.R."/>
            <person name="Caufield P.W."/>
            <person name="Cui Y."/>
            <person name="Zhang H."/>
            <person name="O'Toole P.W."/>
        </authorList>
    </citation>
    <scope>NUCLEOTIDE SEQUENCE [LARGE SCALE GENOMIC DNA]</scope>
    <source>
        <strain evidence="13 14">DSM 20515</strain>
    </source>
</reference>
<dbReference type="Gene3D" id="3.40.50.300">
    <property type="entry name" value="P-loop containing nucleotide triphosphate hydrolases"/>
    <property type="match status" value="1"/>
</dbReference>
<keyword evidence="11" id="KW-0472">Membrane</keyword>
<feature type="region of interest" description="Disordered" evidence="10">
    <location>
        <begin position="221"/>
        <end position="332"/>
    </location>
</feature>
<dbReference type="SMART" id="SM00843">
    <property type="entry name" value="Ftsk_gamma"/>
    <property type="match status" value="1"/>
</dbReference>
<evidence type="ECO:0000313" key="13">
    <source>
        <dbReference type="EMBL" id="KRM75720.1"/>
    </source>
</evidence>
<accession>A0A0R2B8V2</accession>
<dbReference type="InterPro" id="IPR041027">
    <property type="entry name" value="FtsK_alpha"/>
</dbReference>
<evidence type="ECO:0000256" key="5">
    <source>
        <dbReference type="ARBA" id="ARBA00022829"/>
    </source>
</evidence>
<dbReference type="Pfam" id="PF17854">
    <property type="entry name" value="FtsK_alpha"/>
    <property type="match status" value="1"/>
</dbReference>
<evidence type="ECO:0000259" key="12">
    <source>
        <dbReference type="PROSITE" id="PS50901"/>
    </source>
</evidence>
<evidence type="ECO:0000256" key="3">
    <source>
        <dbReference type="ARBA" id="ARBA00020887"/>
    </source>
</evidence>
<evidence type="ECO:0000256" key="9">
    <source>
        <dbReference type="PROSITE-ProRule" id="PRU00289"/>
    </source>
</evidence>
<evidence type="ECO:0000256" key="1">
    <source>
        <dbReference type="ARBA" id="ARBA00004141"/>
    </source>
</evidence>
<proteinExistence type="inferred from homology"/>
<dbReference type="InterPro" id="IPR036388">
    <property type="entry name" value="WH-like_DNA-bd_sf"/>
</dbReference>
<feature type="compositionally biased region" description="Acidic residues" evidence="10">
    <location>
        <begin position="301"/>
        <end position="316"/>
    </location>
</feature>
<feature type="domain" description="FtsK" evidence="12">
    <location>
        <begin position="453"/>
        <end position="649"/>
    </location>
</feature>
<keyword evidence="6 9" id="KW-0067">ATP-binding</keyword>
<feature type="compositionally biased region" description="Basic and acidic residues" evidence="10">
    <location>
        <begin position="221"/>
        <end position="238"/>
    </location>
</feature>
<dbReference type="RefSeq" id="WP_056996711.1">
    <property type="nucleotide sequence ID" value="NZ_AYYR01000044.1"/>
</dbReference>
<dbReference type="STRING" id="33960.TY91_03690"/>
<dbReference type="CDD" id="cd01127">
    <property type="entry name" value="TrwB_TraG_TraD_VirD4"/>
    <property type="match status" value="1"/>
</dbReference>
<organism evidence="13 14">
    <name type="scientific">Secundilactobacillus collinoides DSM 20515 = JCM 1123</name>
    <dbReference type="NCBI Taxonomy" id="1423733"/>
    <lineage>
        <taxon>Bacteria</taxon>
        <taxon>Bacillati</taxon>
        <taxon>Bacillota</taxon>
        <taxon>Bacilli</taxon>
        <taxon>Lactobacillales</taxon>
        <taxon>Lactobacillaceae</taxon>
        <taxon>Secundilactobacillus</taxon>
    </lineage>
</organism>
<dbReference type="PANTHER" id="PTHR22683">
    <property type="entry name" value="SPORULATION PROTEIN RELATED"/>
    <property type="match status" value="1"/>
</dbReference>
<dbReference type="SUPFAM" id="SSF52540">
    <property type="entry name" value="P-loop containing nucleoside triphosphate hydrolases"/>
    <property type="match status" value="1"/>
</dbReference>
<sequence>MAQKRRRKTTSKRGTKRPTKRRSSAQQHQYTGNIIGLVLLLICLLALLQAGIIGTLAANLIRFFVGDTYQFIGLVGGAVGLALLITGKLPTLKRHFIVGVGIAYVGLLLWLHTALFLATNQHTGFVSYTMQLLNSDIGNGSVSQHLGGGMIGAVLLTMTNFLVSLIGTQIIAVILMLVGVMVFFNIPMAVLFQSLSKGCHVVWQGITHVSTGVVHGIQEMAAKRRERAAQKPHDDSPKKQRQSKVPNQETTSKSPLTAPEDKVLPTPIAERSDNRQTASDDIPISVASQPKPETADKSTTDDDDDIAMIQTADDDPNYQLPDSSLLTPIPKKDQTDDYQTIEKNTKILKQTLTSFGVDAEVKHVNLGPSVTEYELHPAIGVKVSRIVNLADDLALALAAKDIRIEAPIPGKSLIGIEVPNREISTVAFRDVSEAVSHGSAHMLEVPLGRDVTGKVITSDLTKMPHLLIAGSTGSGKSVAINGIITSILMNAKPSQVKLMLIDPKKVELSVYNGIPHLLTPVVSEPKKAARALHKVVHEMEQRYDLFAKVGQRKISGYNQFVQQQNQETDKPMPTLPYIVVIVDELADLMMTVSNEVEDAIIRLAQMGRAAGIHMILATQRPSVDVITGLIKANVPSRIAFAVSSGVDSRTILDTNGAEKLLGRGDMLYLPIDQNSPVRVQGAFISDQDVERVTDFIREEQPAEYDEQMMVSDEEVAEGAADSSEDELFNDALDFVVDQQKASTSLLQRHFRIGYNRAARLIDDLEQGGFIGPQDGSKPRQVYKQKSADTSE</sequence>
<dbReference type="InterPro" id="IPR003593">
    <property type="entry name" value="AAA+_ATPase"/>
</dbReference>
<dbReference type="InterPro" id="IPR027417">
    <property type="entry name" value="P-loop_NTPase"/>
</dbReference>
<dbReference type="GO" id="GO:0003677">
    <property type="term" value="F:DNA binding"/>
    <property type="evidence" value="ECO:0007669"/>
    <property type="project" value="UniProtKB-KW"/>
</dbReference>
<protein>
    <recommendedName>
        <fullName evidence="3">DNA translocase FtsK</fullName>
    </recommendedName>
</protein>
<name>A0A0R2B8V2_SECCO</name>
<comment type="subunit">
    <text evidence="8">Homohexamer. Forms a ring that surrounds DNA.</text>
</comment>
<feature type="compositionally biased region" description="Polar residues" evidence="10">
    <location>
        <begin position="243"/>
        <end position="255"/>
    </location>
</feature>
<dbReference type="GO" id="GO:0016020">
    <property type="term" value="C:membrane"/>
    <property type="evidence" value="ECO:0007669"/>
    <property type="project" value="UniProtKB-SubCell"/>
</dbReference>
<dbReference type="GO" id="GO:0005524">
    <property type="term" value="F:ATP binding"/>
    <property type="evidence" value="ECO:0007669"/>
    <property type="project" value="UniProtKB-UniRule"/>
</dbReference>
<dbReference type="InterPro" id="IPR002543">
    <property type="entry name" value="FtsK_dom"/>
</dbReference>
<dbReference type="AlphaFoldDB" id="A0A0R2B8V2"/>
<dbReference type="Pfam" id="PF09397">
    <property type="entry name" value="FtsK_gamma"/>
    <property type="match status" value="1"/>
</dbReference>
<comment type="caution">
    <text evidence="13">The sequence shown here is derived from an EMBL/GenBank/DDBJ whole genome shotgun (WGS) entry which is preliminary data.</text>
</comment>
<feature type="transmembrane region" description="Helical" evidence="11">
    <location>
        <begin position="60"/>
        <end position="84"/>
    </location>
</feature>
<dbReference type="InterPro" id="IPR050206">
    <property type="entry name" value="FtsK/SpoIIIE/SftA"/>
</dbReference>
<feature type="region of interest" description="Disordered" evidence="10">
    <location>
        <begin position="768"/>
        <end position="791"/>
    </location>
</feature>
<feature type="compositionally biased region" description="Basic residues" evidence="10">
    <location>
        <begin position="1"/>
        <end position="23"/>
    </location>
</feature>
<dbReference type="Proteomes" id="UP000051845">
    <property type="component" value="Unassembled WGS sequence"/>
</dbReference>
<feature type="transmembrane region" description="Helical" evidence="11">
    <location>
        <begin position="96"/>
        <end position="118"/>
    </location>
</feature>
<evidence type="ECO:0000256" key="6">
    <source>
        <dbReference type="ARBA" id="ARBA00022840"/>
    </source>
</evidence>
<dbReference type="Gene3D" id="3.30.980.40">
    <property type="match status" value="1"/>
</dbReference>
<dbReference type="PROSITE" id="PS50901">
    <property type="entry name" value="FTSK"/>
    <property type="match status" value="1"/>
</dbReference>
<gene>
    <name evidence="13" type="ORF">FC82_GL002122</name>
</gene>
<feature type="binding site" evidence="9">
    <location>
        <begin position="470"/>
        <end position="477"/>
    </location>
    <ligand>
        <name>ATP</name>
        <dbReference type="ChEBI" id="CHEBI:30616"/>
    </ligand>
</feature>
<feature type="transmembrane region" description="Helical" evidence="11">
    <location>
        <begin position="142"/>
        <end position="163"/>
    </location>
</feature>
<dbReference type="Gene3D" id="1.10.10.10">
    <property type="entry name" value="Winged helix-like DNA-binding domain superfamily/Winged helix DNA-binding domain"/>
    <property type="match status" value="1"/>
</dbReference>
<dbReference type="PATRIC" id="fig|1423733.4.peg.2228"/>
<dbReference type="Pfam" id="PF01580">
    <property type="entry name" value="FtsK_SpoIIIE"/>
    <property type="match status" value="1"/>
</dbReference>
<evidence type="ECO:0000256" key="8">
    <source>
        <dbReference type="ARBA" id="ARBA00025923"/>
    </source>
</evidence>
<evidence type="ECO:0000256" key="2">
    <source>
        <dbReference type="ARBA" id="ARBA00006474"/>
    </source>
</evidence>
<evidence type="ECO:0000256" key="4">
    <source>
        <dbReference type="ARBA" id="ARBA00022741"/>
    </source>
</evidence>
<feature type="region of interest" description="Disordered" evidence="10">
    <location>
        <begin position="1"/>
        <end position="27"/>
    </location>
</feature>
<keyword evidence="7" id="KW-0238">DNA-binding</keyword>
<comment type="subcellular location">
    <subcellularLocation>
        <location evidence="1">Membrane</location>
        <topology evidence="1">Multi-pass membrane protein</topology>
    </subcellularLocation>
</comment>